<dbReference type="EMBL" id="JAEHFY010000049">
    <property type="protein sequence ID" value="MBK0384549.1"/>
    <property type="molecule type" value="Genomic_DNA"/>
</dbReference>
<evidence type="ECO:0000313" key="2">
    <source>
        <dbReference type="EMBL" id="MBK0384549.1"/>
    </source>
</evidence>
<keyword evidence="3" id="KW-1185">Reference proteome</keyword>
<accession>A0ABS1BQ20</accession>
<sequence>MKKLILITMLFFNLIPVLRKGTISFTGPTRALAEDYGYEDSEPEPEEPDLEALCSGLANALQNSFQNNSTIEQNGFLVRDANNNLKYLPLPDGNNTSNSSQYQTYTRPNDPNVYAKDGDQYYRIEGYVHTHPNTGDDDNPAPSNEDWENIADFPEDVYGIILGPDSSYIYGSEGVGYLYGYDTPDLIDLFCKNL</sequence>
<gene>
    <name evidence="2" type="ORF">I5M32_16435</name>
</gene>
<organism evidence="2 3">
    <name type="scientific">Pedobacter segetis</name>
    <dbReference type="NCBI Taxonomy" id="2793069"/>
    <lineage>
        <taxon>Bacteria</taxon>
        <taxon>Pseudomonadati</taxon>
        <taxon>Bacteroidota</taxon>
        <taxon>Sphingobacteriia</taxon>
        <taxon>Sphingobacteriales</taxon>
        <taxon>Sphingobacteriaceae</taxon>
        <taxon>Pedobacter</taxon>
    </lineage>
</organism>
<evidence type="ECO:0008006" key="4">
    <source>
        <dbReference type="Google" id="ProtNLM"/>
    </source>
</evidence>
<proteinExistence type="predicted"/>
<dbReference type="SUPFAM" id="SSF102712">
    <property type="entry name" value="JAB1/MPN domain"/>
    <property type="match status" value="1"/>
</dbReference>
<evidence type="ECO:0000313" key="3">
    <source>
        <dbReference type="Proteomes" id="UP000660024"/>
    </source>
</evidence>
<feature type="region of interest" description="Disordered" evidence="1">
    <location>
        <begin position="88"/>
        <end position="111"/>
    </location>
</feature>
<protein>
    <recommendedName>
        <fullName evidence="4">JAB domain-containing protein</fullName>
    </recommendedName>
</protein>
<name>A0ABS1BQ20_9SPHI</name>
<reference evidence="2 3" key="1">
    <citation type="submission" date="2020-12" db="EMBL/GenBank/DDBJ databases">
        <title>Bacterial novel species Pedobacter sp. SD-b isolated from soil.</title>
        <authorList>
            <person name="Jung H.-Y."/>
        </authorList>
    </citation>
    <scope>NUCLEOTIDE SEQUENCE [LARGE SCALE GENOMIC DNA]</scope>
    <source>
        <strain evidence="2 3">SD-b</strain>
    </source>
</reference>
<comment type="caution">
    <text evidence="2">The sequence shown here is derived from an EMBL/GenBank/DDBJ whole genome shotgun (WGS) entry which is preliminary data.</text>
</comment>
<dbReference type="Proteomes" id="UP000660024">
    <property type="component" value="Unassembled WGS sequence"/>
</dbReference>
<feature type="compositionally biased region" description="Polar residues" evidence="1">
    <location>
        <begin position="93"/>
        <end position="109"/>
    </location>
</feature>
<evidence type="ECO:0000256" key="1">
    <source>
        <dbReference type="SAM" id="MobiDB-lite"/>
    </source>
</evidence>
<dbReference type="RefSeq" id="WP_200588263.1">
    <property type="nucleotide sequence ID" value="NZ_JAEHFY010000049.1"/>
</dbReference>